<keyword evidence="3" id="KW-1185">Reference proteome</keyword>
<dbReference type="InterPro" id="IPR000182">
    <property type="entry name" value="GNAT_dom"/>
</dbReference>
<proteinExistence type="predicted"/>
<dbReference type="GO" id="GO:0008999">
    <property type="term" value="F:protein-N-terminal-alanine acetyltransferase activity"/>
    <property type="evidence" value="ECO:0007669"/>
    <property type="project" value="TreeGrafter"/>
</dbReference>
<dbReference type="PROSITE" id="PS51186">
    <property type="entry name" value="GNAT"/>
    <property type="match status" value="1"/>
</dbReference>
<dbReference type="GO" id="GO:0005737">
    <property type="term" value="C:cytoplasm"/>
    <property type="evidence" value="ECO:0007669"/>
    <property type="project" value="TreeGrafter"/>
</dbReference>
<comment type="caution">
    <text evidence="2">The sequence shown here is derived from an EMBL/GenBank/DDBJ whole genome shotgun (WGS) entry which is preliminary data.</text>
</comment>
<feature type="domain" description="N-acetyltransferase" evidence="1">
    <location>
        <begin position="33"/>
        <end position="178"/>
    </location>
</feature>
<dbReference type="RefSeq" id="WP_101352195.1">
    <property type="nucleotide sequence ID" value="NZ_PIQO01000001.1"/>
</dbReference>
<dbReference type="GO" id="GO:1990189">
    <property type="term" value="F:protein N-terminal-serine acetyltransferase activity"/>
    <property type="evidence" value="ECO:0007669"/>
    <property type="project" value="TreeGrafter"/>
</dbReference>
<reference evidence="2 3" key="1">
    <citation type="submission" date="2017-11" db="EMBL/GenBank/DDBJ databases">
        <title>Bacillus camelliae sp. nov., isolated from pu'er tea.</title>
        <authorList>
            <person name="Niu L."/>
        </authorList>
    </citation>
    <scope>NUCLEOTIDE SEQUENCE [LARGE SCALE GENOMIC DNA]</scope>
    <source>
        <strain evidence="2 3">7578-1</strain>
    </source>
</reference>
<dbReference type="Proteomes" id="UP000233440">
    <property type="component" value="Unassembled WGS sequence"/>
</dbReference>
<evidence type="ECO:0000259" key="1">
    <source>
        <dbReference type="PROSITE" id="PS51186"/>
    </source>
</evidence>
<evidence type="ECO:0000313" key="3">
    <source>
        <dbReference type="Proteomes" id="UP000233440"/>
    </source>
</evidence>
<dbReference type="Gene3D" id="3.40.630.30">
    <property type="match status" value="1"/>
</dbReference>
<gene>
    <name evidence="2" type="ORF">CWO92_00290</name>
</gene>
<dbReference type="Pfam" id="PF13302">
    <property type="entry name" value="Acetyltransf_3"/>
    <property type="match status" value="1"/>
</dbReference>
<dbReference type="InterPro" id="IPR016181">
    <property type="entry name" value="Acyl_CoA_acyltransferase"/>
</dbReference>
<dbReference type="AlphaFoldDB" id="A0A2N3LPR3"/>
<protein>
    <submittedName>
        <fullName evidence="2">GNAT family N-acetyltransferase</fullName>
    </submittedName>
</protein>
<name>A0A2N3LPR3_9BACI</name>
<accession>A0A2N3LPR3</accession>
<dbReference type="InterPro" id="IPR051908">
    <property type="entry name" value="Ribosomal_N-acetyltransferase"/>
</dbReference>
<dbReference type="EMBL" id="PIQO01000001">
    <property type="protein sequence ID" value="PKR86544.1"/>
    <property type="molecule type" value="Genomic_DNA"/>
</dbReference>
<dbReference type="PANTHER" id="PTHR43441:SF3">
    <property type="entry name" value="ACETYLTRANSFERASE"/>
    <property type="match status" value="1"/>
</dbReference>
<keyword evidence="2" id="KW-0808">Transferase</keyword>
<organism evidence="2 3">
    <name type="scientific">Heyndrickxia camelliae</name>
    <dbReference type="NCBI Taxonomy" id="1707093"/>
    <lineage>
        <taxon>Bacteria</taxon>
        <taxon>Bacillati</taxon>
        <taxon>Bacillota</taxon>
        <taxon>Bacilli</taxon>
        <taxon>Bacillales</taxon>
        <taxon>Bacillaceae</taxon>
        <taxon>Heyndrickxia</taxon>
    </lineage>
</organism>
<dbReference type="SUPFAM" id="SSF55729">
    <property type="entry name" value="Acyl-CoA N-acyltransferases (Nat)"/>
    <property type="match status" value="1"/>
</dbReference>
<dbReference type="OrthoDB" id="9799321at2"/>
<evidence type="ECO:0000313" key="2">
    <source>
        <dbReference type="EMBL" id="PKR86544.1"/>
    </source>
</evidence>
<sequence>MNPIMLDVPLQLETERLVLRAPHLKGDGEIVNEAIRDSIHELKAWLPFAQELPTVEETEINLRNAHIHFLKRHSFRFLIFCKDGNDFIGTASLQGIDWNIPKCEIGYWIHTKYSGNGYMTEAVKELAHFGLNYIKFRRMEIKCESTNVKSRAIPEKLGFVLEGILRNDDLSADGCNLTDTCLYSIIK</sequence>
<dbReference type="PANTHER" id="PTHR43441">
    <property type="entry name" value="RIBOSOMAL-PROTEIN-SERINE ACETYLTRANSFERASE"/>
    <property type="match status" value="1"/>
</dbReference>